<keyword evidence="7" id="KW-1185">Reference proteome</keyword>
<dbReference type="Gene3D" id="3.60.15.10">
    <property type="entry name" value="Ribonuclease Z/Hydroxyacylglutathione hydrolase-like"/>
    <property type="match status" value="1"/>
</dbReference>
<dbReference type="Pfam" id="PF00753">
    <property type="entry name" value="Lactamase_B"/>
    <property type="match status" value="1"/>
</dbReference>
<comment type="cofactor">
    <cofactor evidence="1">
        <name>Zn(2+)</name>
        <dbReference type="ChEBI" id="CHEBI:29105"/>
    </cofactor>
</comment>
<organism evidence="6 7">
    <name type="scientific">Desulfosarcina alkanivorans</name>
    <dbReference type="NCBI Taxonomy" id="571177"/>
    <lineage>
        <taxon>Bacteria</taxon>
        <taxon>Pseudomonadati</taxon>
        <taxon>Thermodesulfobacteriota</taxon>
        <taxon>Desulfobacteria</taxon>
        <taxon>Desulfobacterales</taxon>
        <taxon>Desulfosarcinaceae</taxon>
        <taxon>Desulfosarcina</taxon>
    </lineage>
</organism>
<gene>
    <name evidence="6" type="ORF">DSCA_30510</name>
</gene>
<dbReference type="Proteomes" id="UP000427906">
    <property type="component" value="Chromosome"/>
</dbReference>
<dbReference type="SMART" id="SM00849">
    <property type="entry name" value="Lactamase_B"/>
    <property type="match status" value="1"/>
</dbReference>
<evidence type="ECO:0000259" key="5">
    <source>
        <dbReference type="SMART" id="SM00849"/>
    </source>
</evidence>
<dbReference type="OrthoDB" id="9802991at2"/>
<keyword evidence="4" id="KW-0862">Zinc</keyword>
<dbReference type="EMBL" id="AP021874">
    <property type="protein sequence ID" value="BBO69121.1"/>
    <property type="molecule type" value="Genomic_DNA"/>
</dbReference>
<evidence type="ECO:0000256" key="4">
    <source>
        <dbReference type="ARBA" id="ARBA00022833"/>
    </source>
</evidence>
<evidence type="ECO:0000256" key="2">
    <source>
        <dbReference type="ARBA" id="ARBA00022723"/>
    </source>
</evidence>
<keyword evidence="3 6" id="KW-0378">Hydrolase</keyword>
<dbReference type="InterPro" id="IPR001279">
    <property type="entry name" value="Metallo-B-lactamas"/>
</dbReference>
<dbReference type="SUPFAM" id="SSF56281">
    <property type="entry name" value="Metallo-hydrolase/oxidoreductase"/>
    <property type="match status" value="1"/>
</dbReference>
<dbReference type="InterPro" id="IPR051453">
    <property type="entry name" value="MBL_Glyoxalase_II"/>
</dbReference>
<proteinExistence type="predicted"/>
<dbReference type="GO" id="GO:0016787">
    <property type="term" value="F:hydrolase activity"/>
    <property type="evidence" value="ECO:0007669"/>
    <property type="project" value="UniProtKB-KW"/>
</dbReference>
<evidence type="ECO:0000313" key="6">
    <source>
        <dbReference type="EMBL" id="BBO69121.1"/>
    </source>
</evidence>
<dbReference type="PROSITE" id="PS51257">
    <property type="entry name" value="PROKAR_LIPOPROTEIN"/>
    <property type="match status" value="1"/>
</dbReference>
<dbReference type="PANTHER" id="PTHR46233:SF3">
    <property type="entry name" value="HYDROXYACYLGLUTATHIONE HYDROLASE GLOC"/>
    <property type="match status" value="1"/>
</dbReference>
<dbReference type="PANTHER" id="PTHR46233">
    <property type="entry name" value="HYDROXYACYLGLUTATHIONE HYDROLASE GLOC"/>
    <property type="match status" value="1"/>
</dbReference>
<dbReference type="GO" id="GO:0046872">
    <property type="term" value="F:metal ion binding"/>
    <property type="evidence" value="ECO:0007669"/>
    <property type="project" value="UniProtKB-KW"/>
</dbReference>
<evidence type="ECO:0000256" key="3">
    <source>
        <dbReference type="ARBA" id="ARBA00022801"/>
    </source>
</evidence>
<dbReference type="CDD" id="cd06262">
    <property type="entry name" value="metallo-hydrolase-like_MBL-fold"/>
    <property type="match status" value="1"/>
</dbReference>
<dbReference type="AlphaFoldDB" id="A0A5K7YQ82"/>
<dbReference type="InterPro" id="IPR036866">
    <property type="entry name" value="RibonucZ/Hydroxyglut_hydro"/>
</dbReference>
<keyword evidence="2" id="KW-0479">Metal-binding</keyword>
<feature type="domain" description="Metallo-beta-lactamase" evidence="5">
    <location>
        <begin position="12"/>
        <end position="197"/>
    </location>
</feature>
<dbReference type="KEGG" id="dalk:DSCA_30510"/>
<evidence type="ECO:0000313" key="7">
    <source>
        <dbReference type="Proteomes" id="UP000427906"/>
    </source>
</evidence>
<accession>A0A5K7YQ82</accession>
<evidence type="ECO:0000256" key="1">
    <source>
        <dbReference type="ARBA" id="ARBA00001947"/>
    </source>
</evidence>
<protein>
    <submittedName>
        <fullName evidence="6">MBL fold metallo-hydrolase</fullName>
    </submittedName>
</protein>
<dbReference type="RefSeq" id="WP_155317200.1">
    <property type="nucleotide sequence ID" value="NZ_AP021874.1"/>
</dbReference>
<sequence length="216" mass="23000">MIIRQMALGPIQANCFILGCEETRQAVVIDPGDDADRILTTLSGDRLTVVHIINTHGHFDHVGANKRLKETTGADILIHSADAPMLSQLSASAAAWGLAAEDSPTADRLLNDGDTITFGTHTLTVLHTPGHTPGGIGLYTEYQQAGDLKKAVFVGDTLFRGSIGRTDFPGGNFDTLISSIRTKLFSLDDGVEVYPGHMGNTTIGVEKRTNPFCGLG</sequence>
<reference evidence="6 7" key="1">
    <citation type="submission" date="2019-11" db="EMBL/GenBank/DDBJ databases">
        <title>Comparative genomics of hydrocarbon-degrading Desulfosarcina strains.</title>
        <authorList>
            <person name="Watanabe M."/>
            <person name="Kojima H."/>
            <person name="Fukui M."/>
        </authorList>
    </citation>
    <scope>NUCLEOTIDE SEQUENCE [LARGE SCALE GENOMIC DNA]</scope>
    <source>
        <strain evidence="6 7">PL12</strain>
    </source>
</reference>
<name>A0A5K7YQ82_9BACT</name>